<feature type="transmembrane region" description="Helical" evidence="16">
    <location>
        <begin position="611"/>
        <end position="631"/>
    </location>
</feature>
<dbReference type="NCBIfam" id="TIGR01525">
    <property type="entry name" value="ATPase-IB_hvy"/>
    <property type="match status" value="1"/>
</dbReference>
<comment type="similarity">
    <text evidence="2 16">Belongs to the cation transport ATPase (P-type) (TC 3.A.3) family. Type IB subfamily.</text>
</comment>
<dbReference type="GO" id="GO:0005524">
    <property type="term" value="F:ATP binding"/>
    <property type="evidence" value="ECO:0007669"/>
    <property type="project" value="UniProtKB-UniRule"/>
</dbReference>
<evidence type="ECO:0000256" key="2">
    <source>
        <dbReference type="ARBA" id="ARBA00006024"/>
    </source>
</evidence>
<organism evidence="18 19">
    <name type="scientific">Veillonella seminalis</name>
    <dbReference type="NCBI Taxonomy" id="1502943"/>
    <lineage>
        <taxon>Bacteria</taxon>
        <taxon>Bacillati</taxon>
        <taxon>Bacillota</taxon>
        <taxon>Negativicutes</taxon>
        <taxon>Veillonellales</taxon>
        <taxon>Veillonellaceae</taxon>
        <taxon>Veillonella</taxon>
    </lineage>
</organism>
<feature type="transmembrane region" description="Helical" evidence="16">
    <location>
        <begin position="584"/>
        <end position="605"/>
    </location>
</feature>
<evidence type="ECO:0000256" key="1">
    <source>
        <dbReference type="ARBA" id="ARBA00004651"/>
    </source>
</evidence>
<dbReference type="SFLD" id="SFLDG00002">
    <property type="entry name" value="C1.7:_P-type_atpase_like"/>
    <property type="match status" value="1"/>
</dbReference>
<dbReference type="Gene3D" id="3.40.1110.10">
    <property type="entry name" value="Calcium-transporting ATPase, cytoplasmic domain N"/>
    <property type="match status" value="2"/>
</dbReference>
<dbReference type="InterPro" id="IPR023214">
    <property type="entry name" value="HAD_sf"/>
</dbReference>
<dbReference type="PRINTS" id="PR00119">
    <property type="entry name" value="CATATPASE"/>
</dbReference>
<keyword evidence="3 16" id="KW-1003">Cell membrane</keyword>
<evidence type="ECO:0000256" key="7">
    <source>
        <dbReference type="ARBA" id="ARBA00022741"/>
    </source>
</evidence>
<keyword evidence="12" id="KW-0186">Copper</keyword>
<dbReference type="InterPro" id="IPR023298">
    <property type="entry name" value="ATPase_P-typ_TM_dom_sf"/>
</dbReference>
<dbReference type="InterPro" id="IPR027256">
    <property type="entry name" value="P-typ_ATPase_IB"/>
</dbReference>
<dbReference type="Pfam" id="PF00702">
    <property type="entry name" value="Hydrolase"/>
    <property type="match status" value="1"/>
</dbReference>
<keyword evidence="6 16" id="KW-0479">Metal-binding</keyword>
<dbReference type="InterPro" id="IPR036412">
    <property type="entry name" value="HAD-like_sf"/>
</dbReference>
<dbReference type="PANTHER" id="PTHR48085">
    <property type="entry name" value="CADMIUM/ZINC-TRANSPORTING ATPASE HMA2-RELATED"/>
    <property type="match status" value="1"/>
</dbReference>
<feature type="transmembrane region" description="Helical" evidence="16">
    <location>
        <begin position="53"/>
        <end position="75"/>
    </location>
</feature>
<keyword evidence="9 16" id="KW-0067">ATP-binding</keyword>
<keyword evidence="8" id="KW-0406">Ion transport</keyword>
<reference evidence="18 19" key="1">
    <citation type="submission" date="2019-09" db="EMBL/GenBank/DDBJ databases">
        <title>Draft genome sequence of 3 type strains from the CCUG.</title>
        <authorList>
            <person name="Pineiro-Iglesias B."/>
            <person name="Tunovic T."/>
            <person name="Unosson C."/>
            <person name="Inganas E."/>
            <person name="Ohlen M."/>
            <person name="Cardew S."/>
            <person name="Jensie-Markopoulos S."/>
            <person name="Salva-Serra F."/>
            <person name="Jaen-Luchoro D."/>
            <person name="Karlsson R."/>
            <person name="Svensson-Stadler L."/>
            <person name="Chun J."/>
            <person name="Moore E."/>
        </authorList>
    </citation>
    <scope>NUCLEOTIDE SEQUENCE [LARGE SCALE GENOMIC DNA]</scope>
    <source>
        <strain evidence="18 19">CCUG 65427</strain>
    </source>
</reference>
<evidence type="ECO:0000256" key="16">
    <source>
        <dbReference type="RuleBase" id="RU362081"/>
    </source>
</evidence>
<feature type="transmembrane region" description="Helical" evidence="16">
    <location>
        <begin position="248"/>
        <end position="267"/>
    </location>
</feature>
<dbReference type="GeneID" id="83055736"/>
<dbReference type="SFLD" id="SFLDF00027">
    <property type="entry name" value="p-type_atpase"/>
    <property type="match status" value="1"/>
</dbReference>
<name>A0A833FJ33_9FIRM</name>
<feature type="transmembrane region" description="Helical" evidence="16">
    <location>
        <begin position="87"/>
        <end position="114"/>
    </location>
</feature>
<dbReference type="AlphaFoldDB" id="A0A833FJ33"/>
<dbReference type="Gene3D" id="2.70.150.10">
    <property type="entry name" value="Calcium-transporting ATPase, cytoplasmic transduction domain A"/>
    <property type="match status" value="1"/>
</dbReference>
<dbReference type="Pfam" id="PF00122">
    <property type="entry name" value="E1-E2_ATPase"/>
    <property type="match status" value="1"/>
</dbReference>
<dbReference type="Proteomes" id="UP000434554">
    <property type="component" value="Unassembled WGS sequence"/>
</dbReference>
<keyword evidence="13 16" id="KW-0472">Membrane</keyword>
<protein>
    <recommendedName>
        <fullName evidence="14">Cd(2+)-exporting ATPase</fullName>
        <ecNumber evidence="14">7.2.2.21</ecNumber>
    </recommendedName>
</protein>
<dbReference type="InterPro" id="IPR044492">
    <property type="entry name" value="P_typ_ATPase_HD_dom"/>
</dbReference>
<dbReference type="InterPro" id="IPR023299">
    <property type="entry name" value="ATPase_P-typ_cyto_dom_N"/>
</dbReference>
<dbReference type="InterPro" id="IPR051014">
    <property type="entry name" value="Cation_Transport_ATPase_IB"/>
</dbReference>
<dbReference type="SFLD" id="SFLDS00003">
    <property type="entry name" value="Haloacid_Dehalogenase"/>
    <property type="match status" value="1"/>
</dbReference>
<evidence type="ECO:0000259" key="17">
    <source>
        <dbReference type="Pfam" id="PF00122"/>
    </source>
</evidence>
<dbReference type="GO" id="GO:0006825">
    <property type="term" value="P:copper ion transport"/>
    <property type="evidence" value="ECO:0007669"/>
    <property type="project" value="UniProtKB-KW"/>
</dbReference>
<dbReference type="FunFam" id="2.70.150.10:FF:000020">
    <property type="entry name" value="Copper-exporting P-type ATPase A"/>
    <property type="match status" value="1"/>
</dbReference>
<feature type="transmembrane region" description="Helical" evidence="16">
    <location>
        <begin position="29"/>
        <end position="46"/>
    </location>
</feature>
<dbReference type="InterPro" id="IPR001757">
    <property type="entry name" value="P_typ_ATPase"/>
</dbReference>
<dbReference type="InterPro" id="IPR008250">
    <property type="entry name" value="ATPase_P-typ_transduc_dom_A_sf"/>
</dbReference>
<dbReference type="GO" id="GO:0046872">
    <property type="term" value="F:metal ion binding"/>
    <property type="evidence" value="ECO:0007669"/>
    <property type="project" value="UniProtKB-KW"/>
</dbReference>
<keyword evidence="5 16" id="KW-0812">Transmembrane</keyword>
<evidence type="ECO:0000256" key="13">
    <source>
        <dbReference type="ARBA" id="ARBA00023136"/>
    </source>
</evidence>
<proteinExistence type="inferred from homology"/>
<evidence type="ECO:0000313" key="19">
    <source>
        <dbReference type="Proteomes" id="UP000434554"/>
    </source>
</evidence>
<evidence type="ECO:0000256" key="5">
    <source>
        <dbReference type="ARBA" id="ARBA00022692"/>
    </source>
</evidence>
<dbReference type="InterPro" id="IPR018303">
    <property type="entry name" value="ATPase_P-typ_P_site"/>
</dbReference>
<dbReference type="GO" id="GO:0016887">
    <property type="term" value="F:ATP hydrolysis activity"/>
    <property type="evidence" value="ECO:0007669"/>
    <property type="project" value="InterPro"/>
</dbReference>
<dbReference type="EMBL" id="WBKH01000003">
    <property type="protein sequence ID" value="KAB1479138.1"/>
    <property type="molecule type" value="Genomic_DNA"/>
</dbReference>
<evidence type="ECO:0000256" key="9">
    <source>
        <dbReference type="ARBA" id="ARBA00022840"/>
    </source>
</evidence>
<keyword evidence="7 16" id="KW-0547">Nucleotide-binding</keyword>
<feature type="transmembrane region" description="Helical" evidence="16">
    <location>
        <begin position="273"/>
        <end position="298"/>
    </location>
</feature>
<evidence type="ECO:0000256" key="10">
    <source>
        <dbReference type="ARBA" id="ARBA00022967"/>
    </source>
</evidence>
<keyword evidence="8" id="KW-0187">Copper transport</keyword>
<keyword evidence="8" id="KW-0813">Transport</keyword>
<dbReference type="GO" id="GO:0008551">
    <property type="term" value="F:P-type cadmium transporter activity"/>
    <property type="evidence" value="ECO:0007669"/>
    <property type="project" value="UniProtKB-EC"/>
</dbReference>
<keyword evidence="4" id="KW-0104">Cadmium</keyword>
<dbReference type="GO" id="GO:0005886">
    <property type="term" value="C:plasma membrane"/>
    <property type="evidence" value="ECO:0007669"/>
    <property type="project" value="UniProtKB-SubCell"/>
</dbReference>
<evidence type="ECO:0000256" key="12">
    <source>
        <dbReference type="ARBA" id="ARBA00023008"/>
    </source>
</evidence>
<evidence type="ECO:0000256" key="3">
    <source>
        <dbReference type="ARBA" id="ARBA00022475"/>
    </source>
</evidence>
<sequence>MEAVIHKLETGLFSKLEELLEWGGVKKDIIFLVLSGLAVLASLFGFQPLPFDIAWLAIILCGLPIIIEAIIGLVTEFDIKADVLVSLALIAAVATGEVFAAAEVAFIMQIGALLEDITVAKARAGIEKLVNLTPQEARLLTSSGIQLVKAETVQVGDILRVLPGETIPVDGEIIAGETSINQAVLTGESLPVDKTVGDMVSSGTVNQFGSFDMRAVKVGEDSSIQRMIRLVQSADAGKAKIVGLADRWATWVVVIALLSAIGTWAVTGEILRAVTILVVFCPCALVLATPTAIMAAIGNATKHCFLVREGDALERLANVKTITFDKTGTLTFGAPKVVAVEKIDSPVGCTENAIYRLAASLESLSEHPLGKAIVKSYKENAKTDILTVTDFKMMPGRGVSGKIASQLILAGNERMMMEAGIVINSNVTNGSAKYLDQGGTIVFVAVAQHLVGYLVLADTVRTESKAVIDKLNRIGVETVLLTGDNESAAYTIGTQLGIRSIRANCLPEDKLKYIENNEAQFVCMIGDGINDAPALKKSHVGIAMGGVGSDIAVDAADIALVDDEIKELPHLMALSKRMMSTIKWNLAFAMILNFTAIGLSFPGILTPVTGALVHNAGSVLVIINSALLLTWRNRV</sequence>
<dbReference type="Gene3D" id="3.40.50.1000">
    <property type="entry name" value="HAD superfamily/HAD-like"/>
    <property type="match status" value="1"/>
</dbReference>
<dbReference type="EC" id="7.2.2.21" evidence="14"/>
<comment type="subcellular location">
    <subcellularLocation>
        <location evidence="1">Cell membrane</location>
        <topology evidence="1">Multi-pass membrane protein</topology>
    </subcellularLocation>
</comment>
<dbReference type="RefSeq" id="WP_006556590.1">
    <property type="nucleotide sequence ID" value="NZ_RQUZ01000011.1"/>
</dbReference>
<dbReference type="InterPro" id="IPR059000">
    <property type="entry name" value="ATPase_P-type_domA"/>
</dbReference>
<dbReference type="SUPFAM" id="SSF81653">
    <property type="entry name" value="Calcium ATPase, transduction domain A"/>
    <property type="match status" value="1"/>
</dbReference>
<evidence type="ECO:0000256" key="15">
    <source>
        <dbReference type="ARBA" id="ARBA00049338"/>
    </source>
</evidence>
<evidence type="ECO:0000313" key="18">
    <source>
        <dbReference type="EMBL" id="KAB1479138.1"/>
    </source>
</evidence>
<comment type="catalytic activity">
    <reaction evidence="15">
        <text>Cd(2+)(in) + ATP + H2O = Cd(2+)(out) + ADP + phosphate + H(+)</text>
        <dbReference type="Rhea" id="RHEA:12132"/>
        <dbReference type="ChEBI" id="CHEBI:15377"/>
        <dbReference type="ChEBI" id="CHEBI:15378"/>
        <dbReference type="ChEBI" id="CHEBI:30616"/>
        <dbReference type="ChEBI" id="CHEBI:43474"/>
        <dbReference type="ChEBI" id="CHEBI:48775"/>
        <dbReference type="ChEBI" id="CHEBI:456216"/>
        <dbReference type="EC" id="7.2.2.21"/>
    </reaction>
</comment>
<dbReference type="PROSITE" id="PS00154">
    <property type="entry name" value="ATPASE_E1_E2"/>
    <property type="match status" value="1"/>
</dbReference>
<dbReference type="PANTHER" id="PTHR48085:SF5">
    <property type="entry name" value="CADMIUM_ZINC-TRANSPORTING ATPASE HMA4-RELATED"/>
    <property type="match status" value="1"/>
</dbReference>
<evidence type="ECO:0000256" key="8">
    <source>
        <dbReference type="ARBA" id="ARBA00022796"/>
    </source>
</evidence>
<evidence type="ECO:0000256" key="4">
    <source>
        <dbReference type="ARBA" id="ARBA00022539"/>
    </source>
</evidence>
<evidence type="ECO:0000256" key="14">
    <source>
        <dbReference type="ARBA" id="ARBA00039103"/>
    </source>
</evidence>
<gene>
    <name evidence="18" type="ORF">F8R14_02995</name>
</gene>
<dbReference type="SUPFAM" id="SSF56784">
    <property type="entry name" value="HAD-like"/>
    <property type="match status" value="1"/>
</dbReference>
<dbReference type="SUPFAM" id="SSF81665">
    <property type="entry name" value="Calcium ATPase, transmembrane domain M"/>
    <property type="match status" value="1"/>
</dbReference>
<keyword evidence="11 16" id="KW-1133">Transmembrane helix</keyword>
<keyword evidence="10" id="KW-1278">Translocase</keyword>
<feature type="domain" description="P-type ATPase A" evidence="17">
    <location>
        <begin position="132"/>
        <end position="232"/>
    </location>
</feature>
<dbReference type="NCBIfam" id="TIGR01511">
    <property type="entry name" value="ATPase-IB1_Cu"/>
    <property type="match status" value="1"/>
</dbReference>
<comment type="caution">
    <text evidence="18">The sequence shown here is derived from an EMBL/GenBank/DDBJ whole genome shotgun (WGS) entry which is preliminary data.</text>
</comment>
<evidence type="ECO:0000256" key="11">
    <source>
        <dbReference type="ARBA" id="ARBA00022989"/>
    </source>
</evidence>
<accession>A0A833FJ33</accession>
<evidence type="ECO:0000256" key="6">
    <source>
        <dbReference type="ARBA" id="ARBA00022723"/>
    </source>
</evidence>
<dbReference type="NCBIfam" id="TIGR01494">
    <property type="entry name" value="ATPase_P-type"/>
    <property type="match status" value="1"/>
</dbReference>